<dbReference type="SMART" id="SM00355">
    <property type="entry name" value="ZnF_C2H2"/>
    <property type="match status" value="2"/>
</dbReference>
<dbReference type="SUPFAM" id="SSF57667">
    <property type="entry name" value="beta-beta-alpha zinc fingers"/>
    <property type="match status" value="1"/>
</dbReference>
<dbReference type="OrthoDB" id="1405595at2759"/>
<feature type="domain" description="C2H2-type" evidence="9">
    <location>
        <begin position="15"/>
        <end position="44"/>
    </location>
</feature>
<feature type="region of interest" description="Disordered" evidence="8">
    <location>
        <begin position="184"/>
        <end position="203"/>
    </location>
</feature>
<reference evidence="10 11" key="1">
    <citation type="journal article" date="2016" name="Genome Biol. Evol.">
        <title>Divergent and convergent evolution of fungal pathogenicity.</title>
        <authorList>
            <person name="Shang Y."/>
            <person name="Xiao G."/>
            <person name="Zheng P."/>
            <person name="Cen K."/>
            <person name="Zhan S."/>
            <person name="Wang C."/>
        </authorList>
    </citation>
    <scope>NUCLEOTIDE SEQUENCE [LARGE SCALE GENOMIC DNA]</scope>
    <source>
        <strain evidence="10 11">RCEF 264</strain>
    </source>
</reference>
<evidence type="ECO:0000256" key="3">
    <source>
        <dbReference type="ARBA" id="ARBA00022737"/>
    </source>
</evidence>
<evidence type="ECO:0000313" key="10">
    <source>
        <dbReference type="EMBL" id="OAA60279.1"/>
    </source>
</evidence>
<dbReference type="Pfam" id="PF00096">
    <property type="entry name" value="zf-C2H2"/>
    <property type="match status" value="1"/>
</dbReference>
<dbReference type="Pfam" id="PF04082">
    <property type="entry name" value="Fungal_trans"/>
    <property type="match status" value="1"/>
</dbReference>
<evidence type="ECO:0000256" key="5">
    <source>
        <dbReference type="ARBA" id="ARBA00022833"/>
    </source>
</evidence>
<feature type="region of interest" description="Disordered" evidence="8">
    <location>
        <begin position="154"/>
        <end position="175"/>
    </location>
</feature>
<evidence type="ECO:0000313" key="11">
    <source>
        <dbReference type="Proteomes" id="UP000076874"/>
    </source>
</evidence>
<keyword evidence="5" id="KW-0862">Zinc</keyword>
<dbReference type="PANTHER" id="PTHR40626">
    <property type="entry name" value="MIP31509P"/>
    <property type="match status" value="1"/>
</dbReference>
<feature type="region of interest" description="Disordered" evidence="8">
    <location>
        <begin position="371"/>
        <end position="419"/>
    </location>
</feature>
<evidence type="ECO:0000256" key="1">
    <source>
        <dbReference type="ARBA" id="ARBA00004123"/>
    </source>
</evidence>
<dbReference type="GO" id="GO:0000785">
    <property type="term" value="C:chromatin"/>
    <property type="evidence" value="ECO:0007669"/>
    <property type="project" value="TreeGrafter"/>
</dbReference>
<name>A0A167T6Q5_9HYPO</name>
<keyword evidence="6" id="KW-0539">Nucleus</keyword>
<dbReference type="GO" id="GO:0008270">
    <property type="term" value="F:zinc ion binding"/>
    <property type="evidence" value="ECO:0007669"/>
    <property type="project" value="UniProtKB-KW"/>
</dbReference>
<proteinExistence type="predicted"/>
<feature type="compositionally biased region" description="Low complexity" evidence="8">
    <location>
        <begin position="112"/>
        <end position="136"/>
    </location>
</feature>
<evidence type="ECO:0000256" key="2">
    <source>
        <dbReference type="ARBA" id="ARBA00022723"/>
    </source>
</evidence>
<dbReference type="GO" id="GO:0000981">
    <property type="term" value="F:DNA-binding transcription factor activity, RNA polymerase II-specific"/>
    <property type="evidence" value="ECO:0007669"/>
    <property type="project" value="InterPro"/>
</dbReference>
<feature type="compositionally biased region" description="Polar residues" evidence="8">
    <location>
        <begin position="188"/>
        <end position="200"/>
    </location>
</feature>
<feature type="region of interest" description="Disordered" evidence="8">
    <location>
        <begin position="99"/>
        <end position="136"/>
    </location>
</feature>
<dbReference type="PANTHER" id="PTHR40626:SF18">
    <property type="entry name" value="NICOTINATE CATABOLISM CLUSTER-SPECIFIC TRANSCRIPTION FACTOR"/>
    <property type="match status" value="1"/>
</dbReference>
<accession>A0A167T6Q5</accession>
<dbReference type="InterPro" id="IPR013087">
    <property type="entry name" value="Znf_C2H2_type"/>
</dbReference>
<keyword evidence="3" id="KW-0677">Repeat</keyword>
<dbReference type="GO" id="GO:0000978">
    <property type="term" value="F:RNA polymerase II cis-regulatory region sequence-specific DNA binding"/>
    <property type="evidence" value="ECO:0007669"/>
    <property type="project" value="InterPro"/>
</dbReference>
<dbReference type="Proteomes" id="UP000076874">
    <property type="component" value="Unassembled WGS sequence"/>
</dbReference>
<sequence>MENDKRKDGAQAKSFVCAREGCNKRFTRAEHLQRHILNHTEGGATCPRCRAHFKRPDLLDRHLQRHRQRDEEAGGEGHGVLNTRKRSWKAFDGSVVEKRPALEPTTASVDASSSSSSSSYSYTTELSSSPDQSTVDVNSTNVVSASHTVTAVGADLAPLSPPTSSGRSDQGPLTIDYESRDVDDARNSFASDPPSVSLTSGHDPLEDVYWPQIQDCSSWMGPISLQQHGRDDNNYTNNNVDNGYYTRALLEQPMNTLFDEVFQPDTASSFNMPYTTAGNYNWLFSTEGPLDSALIDQTMQMQATFSEFLPPEQQQQQQQQQQQPQPNFNEAFADATSRNDMPGDRIGAAPDSHRRIDAAHAVTLSSQNAAAIPVPDDTPRTRRLPVQKNQAASSRVAGEAVPELERPLSSIQPPTNLPVIDPDTSRALRDLIESCHPACPGGYTNLREHPLLSTASLQTFSNLFFTRFNTAYPLIHQATFAPRETEPLLLLTIVLLGATYSSKEAHQLSVCIHDVIRPKIFAHAGFTAKPALWVLQTILLVECFGKSRAGEKQHDMSHLFHGLLINLIRRSDCQSVRPVVAETDGKHHPHPNARAELGAPDELWKRWAVDEQKKRLALLCFMWDTQHAVLFCQSLCMSAFELRVAMPCNQTLWEAPDARAWKRVAGMQRGPEVLFLTSLKAYLTPKAPRPQHLNALSRILVLHGLLSISWDMQRRDQTSLGVINVAGGGSWRDRLSDAYDLWKTDFDAYCMDVAIRQQQKQQSATAAASASCSFGPGPAADWEATSREFATFSTSFNAIYHAGHVLLNSDFIDVQIYAGARHILGRPVLRTDYLHSERIVKQWAAAGTACPASNHADLATAGAAAAAAANKHTKNTPSSTENNGAAAAKAAWHAACLLHDACNNLTDFDAMGLFHVPWCLYLATLTCWAFYHARPKTTSGWRGAEDDCDNEGEIVWDARKEMDDLVSSMSGTKPWNLMLAQSKRNTAGLVWVMANVLSNFRWGIIRSGVIVLRGLVPSRMVNQYAS</sequence>
<keyword evidence="2" id="KW-0479">Metal-binding</keyword>
<comment type="subcellular location">
    <subcellularLocation>
        <location evidence="1">Nucleus</location>
    </subcellularLocation>
</comment>
<dbReference type="PROSITE" id="PS50157">
    <property type="entry name" value="ZINC_FINGER_C2H2_2"/>
    <property type="match status" value="1"/>
</dbReference>
<protein>
    <submittedName>
        <fullName evidence="10">Transcription factor</fullName>
    </submittedName>
</protein>
<keyword evidence="4 7" id="KW-0863">Zinc-finger</keyword>
<evidence type="ECO:0000259" key="9">
    <source>
        <dbReference type="PROSITE" id="PS50157"/>
    </source>
</evidence>
<evidence type="ECO:0000256" key="7">
    <source>
        <dbReference type="PROSITE-ProRule" id="PRU00042"/>
    </source>
</evidence>
<dbReference type="InterPro" id="IPR007219">
    <property type="entry name" value="XnlR_reg_dom"/>
</dbReference>
<dbReference type="AlphaFoldDB" id="A0A167T6Q5"/>
<evidence type="ECO:0000256" key="6">
    <source>
        <dbReference type="ARBA" id="ARBA00023242"/>
    </source>
</evidence>
<dbReference type="InterPro" id="IPR036236">
    <property type="entry name" value="Znf_C2H2_sf"/>
</dbReference>
<dbReference type="PROSITE" id="PS00028">
    <property type="entry name" value="ZINC_FINGER_C2H2_1"/>
    <property type="match status" value="2"/>
</dbReference>
<dbReference type="STRING" id="1081102.A0A167T6Q5"/>
<gene>
    <name evidence="10" type="ORF">SPI_05403</name>
</gene>
<dbReference type="GO" id="GO:0006351">
    <property type="term" value="P:DNA-templated transcription"/>
    <property type="evidence" value="ECO:0007669"/>
    <property type="project" value="InterPro"/>
</dbReference>
<evidence type="ECO:0000256" key="8">
    <source>
        <dbReference type="SAM" id="MobiDB-lite"/>
    </source>
</evidence>
<dbReference type="EMBL" id="AZHD01000009">
    <property type="protein sequence ID" value="OAA60279.1"/>
    <property type="molecule type" value="Genomic_DNA"/>
</dbReference>
<keyword evidence="11" id="KW-1185">Reference proteome</keyword>
<evidence type="ECO:0000256" key="4">
    <source>
        <dbReference type="ARBA" id="ARBA00022771"/>
    </source>
</evidence>
<feature type="region of interest" description="Disordered" evidence="8">
    <location>
        <begin position="65"/>
        <end position="85"/>
    </location>
</feature>
<dbReference type="Gene3D" id="3.30.160.60">
    <property type="entry name" value="Classic Zinc Finger"/>
    <property type="match status" value="1"/>
</dbReference>
<dbReference type="InterPro" id="IPR051059">
    <property type="entry name" value="VerF-like"/>
</dbReference>
<comment type="caution">
    <text evidence="10">The sequence shown here is derived from an EMBL/GenBank/DDBJ whole genome shotgun (WGS) entry which is preliminary data.</text>
</comment>
<dbReference type="GO" id="GO:0005634">
    <property type="term" value="C:nucleus"/>
    <property type="evidence" value="ECO:0007669"/>
    <property type="project" value="UniProtKB-SubCell"/>
</dbReference>
<organism evidence="10 11">
    <name type="scientific">Niveomyces insectorum RCEF 264</name>
    <dbReference type="NCBI Taxonomy" id="1081102"/>
    <lineage>
        <taxon>Eukaryota</taxon>
        <taxon>Fungi</taxon>
        <taxon>Dikarya</taxon>
        <taxon>Ascomycota</taxon>
        <taxon>Pezizomycotina</taxon>
        <taxon>Sordariomycetes</taxon>
        <taxon>Hypocreomycetidae</taxon>
        <taxon>Hypocreales</taxon>
        <taxon>Cordycipitaceae</taxon>
        <taxon>Niveomyces</taxon>
    </lineage>
</organism>